<dbReference type="EMBL" id="VSSQ01000855">
    <property type="protein sequence ID" value="MPM02244.1"/>
    <property type="molecule type" value="Genomic_DNA"/>
</dbReference>
<reference evidence="1" key="1">
    <citation type="submission" date="2019-08" db="EMBL/GenBank/DDBJ databases">
        <authorList>
            <person name="Kucharzyk K."/>
            <person name="Murdoch R.W."/>
            <person name="Higgins S."/>
            <person name="Loffler F."/>
        </authorList>
    </citation>
    <scope>NUCLEOTIDE SEQUENCE</scope>
</reference>
<dbReference type="AlphaFoldDB" id="A0A644WJ12"/>
<name>A0A644WJ12_9ZZZZ</name>
<evidence type="ECO:0000313" key="1">
    <source>
        <dbReference type="EMBL" id="MPM02244.1"/>
    </source>
</evidence>
<gene>
    <name evidence="1" type="ORF">SDC9_48489</name>
</gene>
<accession>A0A644WJ12</accession>
<protein>
    <submittedName>
        <fullName evidence="1">Uncharacterized protein</fullName>
    </submittedName>
</protein>
<comment type="caution">
    <text evidence="1">The sequence shown here is derived from an EMBL/GenBank/DDBJ whole genome shotgun (WGS) entry which is preliminary data.</text>
</comment>
<proteinExistence type="predicted"/>
<sequence>MARCIETHIGLFIQGEQHVLVRINHMRGMLVRQKVLGKRLLFTWFEGGEIGLVVGEDSSHQLDVGAVFVGKVPIPCLAEVAAPPCPLFLSRADVVIGDMEDACLFPMVVVAHKVVVAVVDHI</sequence>
<organism evidence="1">
    <name type="scientific">bioreactor metagenome</name>
    <dbReference type="NCBI Taxonomy" id="1076179"/>
    <lineage>
        <taxon>unclassified sequences</taxon>
        <taxon>metagenomes</taxon>
        <taxon>ecological metagenomes</taxon>
    </lineage>
</organism>